<dbReference type="STRING" id="240176.A8N7K2"/>
<dbReference type="Gene3D" id="3.40.50.1820">
    <property type="entry name" value="alpha/beta hydrolase"/>
    <property type="match status" value="1"/>
</dbReference>
<sequence>MATMYTIPTEPLKVPTCNPRPGLAPLEVAPSMVTFDPASIPEPQLQAFKDCQTHTTSLHFTPAAFPRCASTPGQIELVPDGLKGRERKQWVAKHAMALVKEKRALERDLSQGQGKIVEGPERVVAKIGLWNAVLRIKRRKRDGEKLEGVEKLTLVVTHANGLHKETWEVPMRRLIDLTEQSGSRVRIEEIWVLECVDHGDSALANGPNHPRLADRSDYGRDVANFCLHYLPDRDEALPRILVRVDDAVAQRRKQSGLAAEGRSLVGVGHSLGGDSMVLCGISYPGLFKSLVISETTIFPVSTNNNDAAMVYVGGALGRRGAWSSREEARAALGKTPMYSAWQPQVFDSYISHALYEDKINGGVRLKCGPESETRQFNEFLSMNEAYEKLPMLDEKVALHWIMGGDENASVMVGGPVIAQNTVWRRINNTSNVRVSGGGHLVVQERPMEYAQAFYEFLQKQHGGNVKASFLKQGLFKFSIWKGMQEEASDSYRKASIHSSGDSRGFGLFVEQGWYRCLFEVQSSVGGSKLVSLLVANEAHESFPTLALHWIMGGDDPGGVSRGLSYRRTLFGAEALHAFFEGDARQSEAMAKAKL</sequence>
<dbReference type="KEGG" id="cci:CC1G_02259"/>
<organism evidence="2 3">
    <name type="scientific">Coprinopsis cinerea (strain Okayama-7 / 130 / ATCC MYA-4618 / FGSC 9003)</name>
    <name type="common">Inky cap fungus</name>
    <name type="synonym">Hormographiella aspergillata</name>
    <dbReference type="NCBI Taxonomy" id="240176"/>
    <lineage>
        <taxon>Eukaryota</taxon>
        <taxon>Fungi</taxon>
        <taxon>Dikarya</taxon>
        <taxon>Basidiomycota</taxon>
        <taxon>Agaricomycotina</taxon>
        <taxon>Agaricomycetes</taxon>
        <taxon>Agaricomycetidae</taxon>
        <taxon>Agaricales</taxon>
        <taxon>Agaricineae</taxon>
        <taxon>Psathyrellaceae</taxon>
        <taxon>Coprinopsis</taxon>
    </lineage>
</organism>
<dbReference type="SUPFAM" id="SSF53474">
    <property type="entry name" value="alpha/beta-Hydrolases"/>
    <property type="match status" value="1"/>
</dbReference>
<proteinExistence type="predicted"/>
<dbReference type="HOGENOM" id="CLU_032490_1_0_1"/>
<dbReference type="OrthoDB" id="94039at2759"/>
<dbReference type="InterPro" id="IPR000073">
    <property type="entry name" value="AB_hydrolase_1"/>
</dbReference>
<gene>
    <name evidence="2" type="ORF">CC1G_02259</name>
</gene>
<keyword evidence="3" id="KW-1185">Reference proteome</keyword>
<dbReference type="EMBL" id="AACS02000003">
    <property type="protein sequence ID" value="EAU90872.2"/>
    <property type="molecule type" value="Genomic_DNA"/>
</dbReference>
<dbReference type="GeneID" id="6007249"/>
<comment type="caution">
    <text evidence="2">The sequence shown here is derived from an EMBL/GenBank/DDBJ whole genome shotgun (WGS) entry which is preliminary data.</text>
</comment>
<dbReference type="Proteomes" id="UP000001861">
    <property type="component" value="Unassembled WGS sequence"/>
</dbReference>
<accession>A8N7K2</accession>
<dbReference type="RefSeq" id="XP_001830808.2">
    <property type="nucleotide sequence ID" value="XM_001830756.2"/>
</dbReference>
<dbReference type="Pfam" id="PF12697">
    <property type="entry name" value="Abhydrolase_6"/>
    <property type="match status" value="1"/>
</dbReference>
<evidence type="ECO:0000259" key="1">
    <source>
        <dbReference type="Pfam" id="PF12697"/>
    </source>
</evidence>
<dbReference type="VEuPathDB" id="FungiDB:CC1G_02259"/>
<dbReference type="InParanoid" id="A8N7K2"/>
<protein>
    <recommendedName>
        <fullName evidence="1">AB hydrolase-1 domain-containing protein</fullName>
    </recommendedName>
</protein>
<evidence type="ECO:0000313" key="3">
    <source>
        <dbReference type="Proteomes" id="UP000001861"/>
    </source>
</evidence>
<feature type="domain" description="AB hydrolase-1" evidence="1">
    <location>
        <begin position="154"/>
        <end position="452"/>
    </location>
</feature>
<reference evidence="2 3" key="1">
    <citation type="journal article" date="2010" name="Proc. Natl. Acad. Sci. U.S.A.">
        <title>Insights into evolution of multicellular fungi from the assembled chromosomes of the mushroom Coprinopsis cinerea (Coprinus cinereus).</title>
        <authorList>
            <person name="Stajich J.E."/>
            <person name="Wilke S.K."/>
            <person name="Ahren D."/>
            <person name="Au C.H."/>
            <person name="Birren B.W."/>
            <person name="Borodovsky M."/>
            <person name="Burns C."/>
            <person name="Canback B."/>
            <person name="Casselton L.A."/>
            <person name="Cheng C.K."/>
            <person name="Deng J."/>
            <person name="Dietrich F.S."/>
            <person name="Fargo D.C."/>
            <person name="Farman M.L."/>
            <person name="Gathman A.C."/>
            <person name="Goldberg J."/>
            <person name="Guigo R."/>
            <person name="Hoegger P.J."/>
            <person name="Hooker J.B."/>
            <person name="Huggins A."/>
            <person name="James T.Y."/>
            <person name="Kamada T."/>
            <person name="Kilaru S."/>
            <person name="Kodira C."/>
            <person name="Kues U."/>
            <person name="Kupfer D."/>
            <person name="Kwan H.S."/>
            <person name="Lomsadze A."/>
            <person name="Li W."/>
            <person name="Lilly W.W."/>
            <person name="Ma L.J."/>
            <person name="Mackey A.J."/>
            <person name="Manning G."/>
            <person name="Martin F."/>
            <person name="Muraguchi H."/>
            <person name="Natvig D.O."/>
            <person name="Palmerini H."/>
            <person name="Ramesh M.A."/>
            <person name="Rehmeyer C.J."/>
            <person name="Roe B.A."/>
            <person name="Shenoy N."/>
            <person name="Stanke M."/>
            <person name="Ter-Hovhannisyan V."/>
            <person name="Tunlid A."/>
            <person name="Velagapudi R."/>
            <person name="Vision T.J."/>
            <person name="Zeng Q."/>
            <person name="Zolan M.E."/>
            <person name="Pukkila P.J."/>
        </authorList>
    </citation>
    <scope>NUCLEOTIDE SEQUENCE [LARGE SCALE GENOMIC DNA]</scope>
    <source>
        <strain evidence="3">Okayama-7 / 130 / ATCC MYA-4618 / FGSC 9003</strain>
    </source>
</reference>
<dbReference type="OMA" id="HIDEIWA"/>
<dbReference type="InterPro" id="IPR029058">
    <property type="entry name" value="AB_hydrolase_fold"/>
</dbReference>
<dbReference type="eggNOG" id="ENOG502S3SW">
    <property type="taxonomic scope" value="Eukaryota"/>
</dbReference>
<evidence type="ECO:0000313" key="2">
    <source>
        <dbReference type="EMBL" id="EAU90872.2"/>
    </source>
</evidence>
<name>A8N7K2_COPC7</name>
<dbReference type="AlphaFoldDB" id="A8N7K2"/>